<dbReference type="PANTHER" id="PTHR22589">
    <property type="entry name" value="CARNITINE O-ACYLTRANSFERASE"/>
    <property type="match status" value="1"/>
</dbReference>
<dbReference type="GO" id="GO:0008458">
    <property type="term" value="F:carnitine O-octanoyltransferase activity"/>
    <property type="evidence" value="ECO:0007669"/>
    <property type="project" value="TreeGrafter"/>
</dbReference>
<keyword evidence="5" id="KW-0276">Fatty acid metabolism</keyword>
<evidence type="ECO:0000256" key="5">
    <source>
        <dbReference type="ARBA" id="ARBA00022832"/>
    </source>
</evidence>
<name>A0A6J1TM45_FRAOC</name>
<evidence type="ECO:0000256" key="3">
    <source>
        <dbReference type="ARBA" id="ARBA00022448"/>
    </source>
</evidence>
<evidence type="ECO:0000256" key="8">
    <source>
        <dbReference type="ARBA" id="ARBA00048999"/>
    </source>
</evidence>
<dbReference type="KEGG" id="foc:113218447"/>
<sequence>MSIVEAMRLPSEGTLRTFSVDKKLPPLPLPPLSHTLQRYVDSVKPFVSPSELAKTKDIVQQFENAEGKMLQEKLQAKAATNKNWVEEWWEDKAYLENRLPLVPFCSMTGVSPIDHFWKFGPGRMVKHASLWMYYTIEMWKLLRTELLVPTQSADGKIIFSMYQFRRLFNCSRIPLPKRDRLDIHFKTEKEGFCPSHVVVACNGHIYIVDAIDEATESILTPLEWEQQLQFVIEDAFQTLGQGISILTCDNRDTWAKNYNHLRKISGENAQNLHLIESAISVLILEPNIEPETASEMTMSSIAGEYKNLWADKSVQIVFFGNGRCAGLADHTAFDGMISVTNSFYIYQSLVETGGVWRGPLTVRALPKPRSLSFVLDPILMEELNSADLRLIISKSKVVIVRETFSSYGKAYTVKNRIHPDTFVQMALQLTYFSMHQKLAPCYETATTRAFYNGRTETLRPCTVELGEWIKAMVEKEMKADEKLRLLKIAAKKHDDLMKEAREGYGCDRHLFGLYCIAEESQKPIPDIFKDPSYTKSGGNGNFILSTSLVGYTPVGGGVAPMCLDGYGIFYNICPDSFTFTISVMRDSTETSATKFFQNLCKTFYSMRDVIDMGKGNSSVKHKAHL</sequence>
<dbReference type="Gene3D" id="3.30.559.70">
    <property type="entry name" value="Choline/Carnitine o-acyltransferase, domain 2"/>
    <property type="match status" value="1"/>
</dbReference>
<evidence type="ECO:0000256" key="7">
    <source>
        <dbReference type="ARBA" id="ARBA00023315"/>
    </source>
</evidence>
<keyword evidence="4" id="KW-0808">Transferase</keyword>
<feature type="domain" description="Choline/carnitine acyltransferase" evidence="10">
    <location>
        <begin position="27"/>
        <end position="600"/>
    </location>
</feature>
<evidence type="ECO:0000256" key="1">
    <source>
        <dbReference type="ARBA" id="ARBA00005005"/>
    </source>
</evidence>
<gene>
    <name evidence="12" type="primary">LOC113218447</name>
</gene>
<dbReference type="RefSeq" id="XP_026294599.1">
    <property type="nucleotide sequence ID" value="XM_026438814.2"/>
</dbReference>
<accession>A0A6J1TM45</accession>
<dbReference type="Proteomes" id="UP000504606">
    <property type="component" value="Unplaced"/>
</dbReference>
<evidence type="ECO:0000313" key="12">
    <source>
        <dbReference type="RefSeq" id="XP_026294599.1"/>
    </source>
</evidence>
<dbReference type="Pfam" id="PF00755">
    <property type="entry name" value="Carn_acyltransf"/>
    <property type="match status" value="1"/>
</dbReference>
<dbReference type="UniPathway" id="UPA00659"/>
<comment type="similarity">
    <text evidence="2">Belongs to the carnitine/choline acetyltransferase family.</text>
</comment>
<comment type="catalytic activity">
    <reaction evidence="8">
        <text>4,8-dimethylnonanoyl-CoA + (R)-carnitine = O-4,8-dimethylnonanoyl-(R)-carnitine + CoA</text>
        <dbReference type="Rhea" id="RHEA:44860"/>
        <dbReference type="ChEBI" id="CHEBI:16347"/>
        <dbReference type="ChEBI" id="CHEBI:57287"/>
        <dbReference type="ChEBI" id="CHEBI:77061"/>
        <dbReference type="ChEBI" id="CHEBI:84654"/>
    </reaction>
</comment>
<dbReference type="InterPro" id="IPR023213">
    <property type="entry name" value="CAT-like_dom_sf"/>
</dbReference>
<dbReference type="GeneID" id="113218447"/>
<evidence type="ECO:0000256" key="9">
    <source>
        <dbReference type="PIRSR" id="PIRSR600542-1"/>
    </source>
</evidence>
<dbReference type="InterPro" id="IPR042231">
    <property type="entry name" value="Cho/carn_acyl_trans_2"/>
</dbReference>
<keyword evidence="7" id="KW-0012">Acyltransferase</keyword>
<keyword evidence="11" id="KW-1185">Reference proteome</keyword>
<proteinExistence type="inferred from homology"/>
<dbReference type="Gene3D" id="3.30.559.10">
    <property type="entry name" value="Chloramphenicol acetyltransferase-like domain"/>
    <property type="match status" value="1"/>
</dbReference>
<keyword evidence="6" id="KW-0443">Lipid metabolism</keyword>
<dbReference type="AlphaFoldDB" id="A0A6J1TM45"/>
<dbReference type="OrthoDB" id="240216at2759"/>
<evidence type="ECO:0000259" key="10">
    <source>
        <dbReference type="Pfam" id="PF00755"/>
    </source>
</evidence>
<dbReference type="GO" id="GO:0005777">
    <property type="term" value="C:peroxisome"/>
    <property type="evidence" value="ECO:0007669"/>
    <property type="project" value="TreeGrafter"/>
</dbReference>
<evidence type="ECO:0000256" key="4">
    <source>
        <dbReference type="ARBA" id="ARBA00022679"/>
    </source>
</evidence>
<dbReference type="GO" id="GO:0006635">
    <property type="term" value="P:fatty acid beta-oxidation"/>
    <property type="evidence" value="ECO:0007669"/>
    <property type="project" value="UniProtKB-UniPathway"/>
</dbReference>
<keyword evidence="3" id="KW-0813">Transport</keyword>
<dbReference type="SUPFAM" id="SSF52777">
    <property type="entry name" value="CoA-dependent acyltransferases"/>
    <property type="match status" value="2"/>
</dbReference>
<reference evidence="12" key="1">
    <citation type="submission" date="2025-08" db="UniProtKB">
        <authorList>
            <consortium name="RefSeq"/>
        </authorList>
    </citation>
    <scope>IDENTIFICATION</scope>
    <source>
        <tissue evidence="12">Whole organism</tissue>
    </source>
</reference>
<dbReference type="InterPro" id="IPR000542">
    <property type="entry name" value="Carn_acyl_trans"/>
</dbReference>
<evidence type="ECO:0000256" key="6">
    <source>
        <dbReference type="ARBA" id="ARBA00023098"/>
    </source>
</evidence>
<evidence type="ECO:0000313" key="11">
    <source>
        <dbReference type="Proteomes" id="UP000504606"/>
    </source>
</evidence>
<organism evidence="11 12">
    <name type="scientific">Frankliniella occidentalis</name>
    <name type="common">Western flower thrips</name>
    <name type="synonym">Euthrips occidentalis</name>
    <dbReference type="NCBI Taxonomy" id="133901"/>
    <lineage>
        <taxon>Eukaryota</taxon>
        <taxon>Metazoa</taxon>
        <taxon>Ecdysozoa</taxon>
        <taxon>Arthropoda</taxon>
        <taxon>Hexapoda</taxon>
        <taxon>Insecta</taxon>
        <taxon>Pterygota</taxon>
        <taxon>Neoptera</taxon>
        <taxon>Paraneoptera</taxon>
        <taxon>Thysanoptera</taxon>
        <taxon>Terebrantia</taxon>
        <taxon>Thripoidea</taxon>
        <taxon>Thripidae</taxon>
        <taxon>Frankliniella</taxon>
    </lineage>
</organism>
<dbReference type="InterPro" id="IPR039551">
    <property type="entry name" value="Cho/carn_acyl_trans"/>
</dbReference>
<dbReference type="PANTHER" id="PTHR22589:SF67">
    <property type="entry name" value="PEROXISOMAL CARNITINE O-OCTANOYLTRANSFERASE"/>
    <property type="match status" value="1"/>
</dbReference>
<dbReference type="InterPro" id="IPR042572">
    <property type="entry name" value="Carn_acyl_trans_N"/>
</dbReference>
<evidence type="ECO:0000256" key="2">
    <source>
        <dbReference type="ARBA" id="ARBA00005232"/>
    </source>
</evidence>
<comment type="pathway">
    <text evidence="1">Lipid metabolism; fatty acid beta-oxidation.</text>
</comment>
<protein>
    <submittedName>
        <fullName evidence="12">Peroxisomal carnitine O-octanoyltransferase</fullName>
    </submittedName>
</protein>
<feature type="active site" description="Proton acceptor" evidence="9">
    <location>
        <position position="330"/>
    </location>
</feature>
<dbReference type="Gene3D" id="1.10.275.20">
    <property type="entry name" value="Choline/Carnitine o-acyltransferase"/>
    <property type="match status" value="1"/>
</dbReference>